<proteinExistence type="inferred from homology"/>
<evidence type="ECO:0000256" key="2">
    <source>
        <dbReference type="ARBA" id="ARBA00006105"/>
    </source>
</evidence>
<dbReference type="GO" id="GO:0090524">
    <property type="term" value="F:cytochrome-b5 reductase activity, acting on NADH"/>
    <property type="evidence" value="ECO:0007669"/>
    <property type="project" value="UniProtKB-EC"/>
</dbReference>
<dbReference type="CDD" id="cd06183">
    <property type="entry name" value="cyt_b5_reduct_like"/>
    <property type="match status" value="1"/>
</dbReference>
<comment type="cofactor">
    <cofactor evidence="1 12 13">
        <name>FAD</name>
        <dbReference type="ChEBI" id="CHEBI:57692"/>
    </cofactor>
</comment>
<evidence type="ECO:0000256" key="11">
    <source>
        <dbReference type="ARBA" id="ARBA00023221"/>
    </source>
</evidence>
<evidence type="ECO:0000313" key="16">
    <source>
        <dbReference type="Proteomes" id="UP000274756"/>
    </source>
</evidence>
<comment type="catalytic activity">
    <reaction evidence="13">
        <text>2 Fe(III)-[cytochrome b5] + NADH = 2 Fe(II)-[cytochrome b5] + NAD(+) + H(+)</text>
        <dbReference type="Rhea" id="RHEA:46680"/>
        <dbReference type="Rhea" id="RHEA-COMP:10438"/>
        <dbReference type="Rhea" id="RHEA-COMP:10439"/>
        <dbReference type="ChEBI" id="CHEBI:15378"/>
        <dbReference type="ChEBI" id="CHEBI:29033"/>
        <dbReference type="ChEBI" id="CHEBI:29034"/>
        <dbReference type="ChEBI" id="CHEBI:57540"/>
        <dbReference type="ChEBI" id="CHEBI:57945"/>
        <dbReference type="EC" id="1.6.2.2"/>
    </reaction>
</comment>
<name>A0A3P7QIX5_DRAME</name>
<dbReference type="Proteomes" id="UP000274756">
    <property type="component" value="Unassembled WGS sequence"/>
</dbReference>
<dbReference type="PANTHER" id="PTHR19370:SF185">
    <property type="entry name" value="NADH-CYTOCHROME B5 REDUCTASE"/>
    <property type="match status" value="1"/>
</dbReference>
<dbReference type="PRINTS" id="PR00406">
    <property type="entry name" value="CYTB5RDTASE"/>
</dbReference>
<evidence type="ECO:0000256" key="13">
    <source>
        <dbReference type="RuleBase" id="RU361226"/>
    </source>
</evidence>
<dbReference type="GO" id="GO:0005739">
    <property type="term" value="C:mitochondrion"/>
    <property type="evidence" value="ECO:0007669"/>
    <property type="project" value="TreeGrafter"/>
</dbReference>
<evidence type="ECO:0000256" key="7">
    <source>
        <dbReference type="ARBA" id="ARBA00023002"/>
    </source>
</evidence>
<keyword evidence="16" id="KW-1185">Reference proteome</keyword>
<feature type="binding site" evidence="12">
    <location>
        <position position="72"/>
    </location>
    <ligand>
        <name>FAD</name>
        <dbReference type="ChEBI" id="CHEBI:57692"/>
    </ligand>
</feature>
<evidence type="ECO:0000259" key="14">
    <source>
        <dbReference type="PROSITE" id="PS51384"/>
    </source>
</evidence>
<dbReference type="InterPro" id="IPR017927">
    <property type="entry name" value="FAD-bd_FR_type"/>
</dbReference>
<dbReference type="InterPro" id="IPR008333">
    <property type="entry name" value="Cbr1-like_FAD-bd_dom"/>
</dbReference>
<dbReference type="SUPFAM" id="SSF63380">
    <property type="entry name" value="Riboflavin synthase domain-like"/>
    <property type="match status" value="1"/>
</dbReference>
<dbReference type="InterPro" id="IPR017938">
    <property type="entry name" value="Riboflavin_synthase-like_b-brl"/>
</dbReference>
<feature type="binding site" evidence="12">
    <location>
        <position position="93"/>
    </location>
    <ligand>
        <name>FAD</name>
        <dbReference type="ChEBI" id="CHEBI:57692"/>
    </ligand>
</feature>
<keyword evidence="5 12" id="KW-0274">FAD</keyword>
<dbReference type="GO" id="GO:0071949">
    <property type="term" value="F:FAD binding"/>
    <property type="evidence" value="ECO:0007669"/>
    <property type="project" value="TreeGrafter"/>
</dbReference>
<dbReference type="SUPFAM" id="SSF52343">
    <property type="entry name" value="Ferredoxin reductase-like, C-terminal NADP-linked domain"/>
    <property type="match status" value="1"/>
</dbReference>
<dbReference type="PRINTS" id="PR00371">
    <property type="entry name" value="FPNCR"/>
</dbReference>
<keyword evidence="10" id="KW-1207">Sterol metabolism</keyword>
<organism evidence="15 16">
    <name type="scientific">Dracunculus medinensis</name>
    <name type="common">Guinea worm</name>
    <dbReference type="NCBI Taxonomy" id="318479"/>
    <lineage>
        <taxon>Eukaryota</taxon>
        <taxon>Metazoa</taxon>
        <taxon>Ecdysozoa</taxon>
        <taxon>Nematoda</taxon>
        <taxon>Chromadorea</taxon>
        <taxon>Rhabditida</taxon>
        <taxon>Spirurina</taxon>
        <taxon>Dracunculoidea</taxon>
        <taxon>Dracunculidae</taxon>
        <taxon>Dracunculus</taxon>
    </lineage>
</organism>
<dbReference type="InterPro" id="IPR039261">
    <property type="entry name" value="FNR_nucleotide-bd"/>
</dbReference>
<dbReference type="STRING" id="318479.A0A3P7QIX5"/>
<evidence type="ECO:0000256" key="10">
    <source>
        <dbReference type="ARBA" id="ARBA00023166"/>
    </source>
</evidence>
<dbReference type="PANTHER" id="PTHR19370">
    <property type="entry name" value="NADH-CYTOCHROME B5 REDUCTASE"/>
    <property type="match status" value="1"/>
</dbReference>
<evidence type="ECO:0000256" key="3">
    <source>
        <dbReference type="ARBA" id="ARBA00022516"/>
    </source>
</evidence>
<dbReference type="PROSITE" id="PS51384">
    <property type="entry name" value="FAD_FR"/>
    <property type="match status" value="1"/>
</dbReference>
<keyword evidence="6" id="KW-0443">Lipid metabolism</keyword>
<dbReference type="Gene3D" id="3.40.50.80">
    <property type="entry name" value="Nucleotide-binding domain of ferredoxin-NADP reductase (FNR) module"/>
    <property type="match status" value="1"/>
</dbReference>
<keyword evidence="6" id="KW-0752">Steroid biosynthesis</keyword>
<evidence type="ECO:0000256" key="9">
    <source>
        <dbReference type="ARBA" id="ARBA00023027"/>
    </source>
</evidence>
<dbReference type="EMBL" id="UYYG01001150">
    <property type="protein sequence ID" value="VDN54717.1"/>
    <property type="molecule type" value="Genomic_DNA"/>
</dbReference>
<dbReference type="FunFam" id="3.40.50.80:FF:000005">
    <property type="entry name" value="NADH-cytochrome b5 reductase"/>
    <property type="match status" value="1"/>
</dbReference>
<dbReference type="Gene3D" id="2.40.30.10">
    <property type="entry name" value="Translation factors"/>
    <property type="match status" value="1"/>
</dbReference>
<dbReference type="InterPro" id="IPR001834">
    <property type="entry name" value="CBR-like"/>
</dbReference>
<sequence>MLRFIDCLLFQLITLKDHEEKYALPLISKKLINHDTRRFRFKLPSEKHSLGLPVGQHVFLSAKINGKLVVRPYTPVTSEDEKGYTELVVKVYFKDVNPRYPEGGKMSQHLDSLNVGDTVDFRGPNGLIIYKGRGKFAVRPSKAAIPVEHYYRELGMIAGGSGITPILQVVQAILKDSGDTTKMSLIFANKSEDDILLRKELDELAETHSTKFKVWYTVDNPPLDWKYSSGFISTEMIQAHFPKPSDTTAILLCGPPPMINHACLPKLDSLGYSSKNCFIF</sequence>
<dbReference type="AlphaFoldDB" id="A0A3P7QIX5"/>
<dbReference type="GO" id="GO:0016126">
    <property type="term" value="P:sterol biosynthetic process"/>
    <property type="evidence" value="ECO:0007669"/>
    <property type="project" value="UniProtKB-KW"/>
</dbReference>
<evidence type="ECO:0000256" key="6">
    <source>
        <dbReference type="ARBA" id="ARBA00022955"/>
    </source>
</evidence>
<evidence type="ECO:0000256" key="8">
    <source>
        <dbReference type="ARBA" id="ARBA00023011"/>
    </source>
</evidence>
<reference evidence="15 16" key="1">
    <citation type="submission" date="2018-11" db="EMBL/GenBank/DDBJ databases">
        <authorList>
            <consortium name="Pathogen Informatics"/>
        </authorList>
    </citation>
    <scope>NUCLEOTIDE SEQUENCE [LARGE SCALE GENOMIC DNA]</scope>
</reference>
<feature type="binding site" evidence="12">
    <location>
        <position position="73"/>
    </location>
    <ligand>
        <name>FAD</name>
        <dbReference type="ChEBI" id="CHEBI:57692"/>
    </ligand>
</feature>
<feature type="binding site" evidence="12">
    <location>
        <position position="107"/>
    </location>
    <ligand>
        <name>FAD</name>
        <dbReference type="ChEBI" id="CHEBI:57692"/>
    </ligand>
</feature>
<keyword evidence="4 12" id="KW-0285">Flavoprotein</keyword>
<keyword evidence="3" id="KW-0444">Lipid biosynthesis</keyword>
<evidence type="ECO:0000256" key="12">
    <source>
        <dbReference type="PIRSR" id="PIRSR601834-1"/>
    </source>
</evidence>
<dbReference type="EC" id="1.6.2.2" evidence="13"/>
<keyword evidence="11" id="KW-0753">Steroid metabolism</keyword>
<feature type="domain" description="FAD-binding FR-type" evidence="14">
    <location>
        <begin position="19"/>
        <end position="131"/>
    </location>
</feature>
<dbReference type="InterPro" id="IPR001709">
    <property type="entry name" value="Flavoprot_Pyr_Nucl_cyt_Rdtase"/>
</dbReference>
<protein>
    <recommendedName>
        <fullName evidence="13">NADH-cytochrome b5 reductase</fullName>
        <ecNumber evidence="13">1.6.2.2</ecNumber>
    </recommendedName>
</protein>
<feature type="binding site" evidence="12">
    <location>
        <position position="71"/>
    </location>
    <ligand>
        <name>FAD</name>
        <dbReference type="ChEBI" id="CHEBI:57692"/>
    </ligand>
</feature>
<keyword evidence="9 13" id="KW-0520">NAD</keyword>
<dbReference type="OrthoDB" id="432685at2759"/>
<comment type="similarity">
    <text evidence="2 13">Belongs to the flavoprotein pyridine nucleotide cytochrome reductase family.</text>
</comment>
<keyword evidence="7 13" id="KW-0560">Oxidoreductase</keyword>
<dbReference type="Pfam" id="PF00970">
    <property type="entry name" value="FAD_binding_6"/>
    <property type="match status" value="1"/>
</dbReference>
<dbReference type="InterPro" id="IPR001433">
    <property type="entry name" value="OxRdtase_FAD/NAD-bd"/>
</dbReference>
<evidence type="ECO:0000256" key="1">
    <source>
        <dbReference type="ARBA" id="ARBA00001974"/>
    </source>
</evidence>
<gene>
    <name evidence="15" type="ORF">DME_LOCUS4690</name>
</gene>
<feature type="binding site" evidence="12">
    <location>
        <position position="106"/>
    </location>
    <ligand>
        <name>FAD</name>
        <dbReference type="ChEBI" id="CHEBI:57692"/>
    </ligand>
</feature>
<accession>A0A3P7QIX5</accession>
<dbReference type="Pfam" id="PF00175">
    <property type="entry name" value="NAD_binding_1"/>
    <property type="match status" value="1"/>
</dbReference>
<dbReference type="FunFam" id="2.40.30.10:FF:000021">
    <property type="entry name" value="NADH-cytochrome b5 reductase"/>
    <property type="match status" value="1"/>
</dbReference>
<evidence type="ECO:0000256" key="5">
    <source>
        <dbReference type="ARBA" id="ARBA00022827"/>
    </source>
</evidence>
<feature type="binding site" evidence="12">
    <location>
        <position position="90"/>
    </location>
    <ligand>
        <name>FAD</name>
        <dbReference type="ChEBI" id="CHEBI:57692"/>
    </ligand>
</feature>
<feature type="binding site" evidence="12">
    <location>
        <position position="164"/>
    </location>
    <ligand>
        <name>FAD</name>
        <dbReference type="ChEBI" id="CHEBI:57692"/>
    </ligand>
</feature>
<evidence type="ECO:0000256" key="4">
    <source>
        <dbReference type="ARBA" id="ARBA00022630"/>
    </source>
</evidence>
<evidence type="ECO:0000313" key="15">
    <source>
        <dbReference type="EMBL" id="VDN54717.1"/>
    </source>
</evidence>
<feature type="binding site" evidence="12">
    <location>
        <position position="105"/>
    </location>
    <ligand>
        <name>FAD</name>
        <dbReference type="ChEBI" id="CHEBI:57692"/>
    </ligand>
</feature>
<keyword evidence="8" id="KW-0756">Sterol biosynthesis</keyword>
<feature type="binding site" evidence="12">
    <location>
        <position position="88"/>
    </location>
    <ligand>
        <name>FAD</name>
        <dbReference type="ChEBI" id="CHEBI:57692"/>
    </ligand>
</feature>